<name>D8K7I2_NITWC</name>
<dbReference type="InterPro" id="IPR040727">
    <property type="entry name" value="NAPRTase_N"/>
</dbReference>
<dbReference type="Proteomes" id="UP000000393">
    <property type="component" value="Chromosome"/>
</dbReference>
<keyword evidence="6 9" id="KW-0662">Pyridine nucleotide biosynthesis</keyword>
<evidence type="ECO:0000256" key="3">
    <source>
        <dbReference type="ARBA" id="ARBA00013236"/>
    </source>
</evidence>
<dbReference type="PIRSF" id="PIRSF000484">
    <property type="entry name" value="NAPRT"/>
    <property type="match status" value="1"/>
</dbReference>
<evidence type="ECO:0000256" key="5">
    <source>
        <dbReference type="ARBA" id="ARBA00022598"/>
    </source>
</evidence>
<dbReference type="NCBIfam" id="NF009131">
    <property type="entry name" value="PRK12484.1"/>
    <property type="match status" value="1"/>
</dbReference>
<dbReference type="NCBIfam" id="TIGR01513">
    <property type="entry name" value="NAPRTase_put"/>
    <property type="match status" value="1"/>
</dbReference>
<dbReference type="PANTHER" id="PTHR11098:SF1">
    <property type="entry name" value="NICOTINATE PHOSPHORIBOSYLTRANSFERASE"/>
    <property type="match status" value="1"/>
</dbReference>
<evidence type="ECO:0000256" key="9">
    <source>
        <dbReference type="RuleBase" id="RU365100"/>
    </source>
</evidence>
<dbReference type="InterPro" id="IPR013785">
    <property type="entry name" value="Aldolase_TIM"/>
</dbReference>
<dbReference type="Pfam" id="PF04095">
    <property type="entry name" value="NAPRTase"/>
    <property type="match status" value="1"/>
</dbReference>
<keyword evidence="5 9" id="KW-0436">Ligase</keyword>
<sequence length="461" mass="50994">MIVEQQDNIPQQSALFTDLYQLRMMQSYYAEEMNAIAVFELFFRTLPSNRNFVMAAGLDNILSYLEQLHVTDGERDWLKEAGGFSPRFCQQLGDFHFTGDVFAVPEGTVVFENEPVVQVIAPLPEAQLVETYLLNQIHLQSVLATKAARVVSAARGHKVVDFGSRRAHGTDAALKIARTSYLAGVNATSNVFAGRAYGIPVVGTMAHSFIQAHPSEYAALRAFIQEFPDTTLLVDTYDTLAGVRKVIALAEALGQDFKVKAIRLDSGDLGKLAKESRRLLDEGGLSQVRIVASSGLDEYKIQALLAEQTPIDGFGVGTQLAVSGDAPEIDFSYKLVEYAGKPRMKLSSSKELLPGRKQVFRFFEADRMKRDVIARFEENLAGKPLLEQVMSQGKRLGRGRTSLADAREHARQQMAALPLELHALQRVKFGYPVTVSDSLRQANEQLQRELAVELDPHFGAS</sequence>
<dbReference type="Gene3D" id="3.20.140.10">
    <property type="entry name" value="nicotinate phosphoribosyltransferase"/>
    <property type="match status" value="1"/>
</dbReference>
<dbReference type="SUPFAM" id="SSF54675">
    <property type="entry name" value="Nicotinate/Quinolinate PRTase N-terminal domain-like"/>
    <property type="match status" value="1"/>
</dbReference>
<dbReference type="InterPro" id="IPR036068">
    <property type="entry name" value="Nicotinate_pribotase-like_C"/>
</dbReference>
<dbReference type="EMBL" id="CP002086">
    <property type="protein sequence ID" value="ADJ28859.1"/>
    <property type="molecule type" value="Genomic_DNA"/>
</dbReference>
<dbReference type="UniPathway" id="UPA00253">
    <property type="reaction ID" value="UER00457"/>
</dbReference>
<keyword evidence="13" id="KW-1185">Reference proteome</keyword>
<dbReference type="eggNOG" id="COG1488">
    <property type="taxonomic scope" value="Bacteria"/>
</dbReference>
<evidence type="ECO:0000313" key="12">
    <source>
        <dbReference type="EMBL" id="ADJ28859.1"/>
    </source>
</evidence>
<dbReference type="InterPro" id="IPR006405">
    <property type="entry name" value="Nic_PRibTrfase_pncB"/>
</dbReference>
<dbReference type="KEGG" id="nwa:Nwat_2025"/>
<dbReference type="SUPFAM" id="SSF51690">
    <property type="entry name" value="Nicotinate/Quinolinate PRTase C-terminal domain-like"/>
    <property type="match status" value="1"/>
</dbReference>
<dbReference type="AlphaFoldDB" id="D8K7I2"/>
<dbReference type="PANTHER" id="PTHR11098">
    <property type="entry name" value="NICOTINATE PHOSPHORIBOSYLTRANSFERASE"/>
    <property type="match status" value="1"/>
</dbReference>
<evidence type="ECO:0000256" key="7">
    <source>
        <dbReference type="ARBA" id="ARBA00022679"/>
    </source>
</evidence>
<reference evidence="12 13" key="1">
    <citation type="submission" date="2010-06" db="EMBL/GenBank/DDBJ databases">
        <title>Complete sequence of chromosome of Nitrosococcus watsoni C-113.</title>
        <authorList>
            <consortium name="US DOE Joint Genome Institute"/>
            <person name="Lucas S."/>
            <person name="Copeland A."/>
            <person name="Lapidus A."/>
            <person name="Cheng J.-F."/>
            <person name="Bruce D."/>
            <person name="Goodwin L."/>
            <person name="Pitluck S."/>
            <person name="Malfatti S.A."/>
            <person name="Chain P.S.G."/>
            <person name="Land M."/>
            <person name="Hauser L."/>
            <person name="Kyrpides N."/>
            <person name="Ivanova N."/>
            <person name="Cambell M.A."/>
            <person name="Heidelberg J.F."/>
            <person name="Klotz M.G."/>
            <person name="Woyke T."/>
        </authorList>
    </citation>
    <scope>NUCLEOTIDE SEQUENCE [LARGE SCALE GENOMIC DNA]</scope>
    <source>
        <strain evidence="12 13">C-113</strain>
    </source>
</reference>
<comment type="pathway">
    <text evidence="1 9">Cofactor biosynthesis; NAD(+) biosynthesis; nicotinate D-ribonucleotide from nicotinate: step 1/1.</text>
</comment>
<dbReference type="GO" id="GO:0005829">
    <property type="term" value="C:cytosol"/>
    <property type="evidence" value="ECO:0007669"/>
    <property type="project" value="TreeGrafter"/>
</dbReference>
<evidence type="ECO:0000256" key="6">
    <source>
        <dbReference type="ARBA" id="ARBA00022642"/>
    </source>
</evidence>
<evidence type="ECO:0000256" key="8">
    <source>
        <dbReference type="ARBA" id="ARBA00048668"/>
    </source>
</evidence>
<protein>
    <recommendedName>
        <fullName evidence="3 9">Nicotinate phosphoribosyltransferase</fullName>
        <ecNumber evidence="3 9">6.3.4.21</ecNumber>
    </recommendedName>
</protein>
<dbReference type="STRING" id="105559.Nwat_2025"/>
<proteinExistence type="inferred from homology"/>
<dbReference type="GO" id="GO:0047280">
    <property type="term" value="F:nicotinamide phosphoribosyltransferase activity"/>
    <property type="evidence" value="ECO:0007669"/>
    <property type="project" value="UniProtKB-ARBA"/>
</dbReference>
<comment type="function">
    <text evidence="9">Catalyzes the first step in the biosynthesis of NAD from nicotinic acid, the ATP-dependent synthesis of beta-nicotinate D-ribonucleotide from nicotinate and 5-phospho-D-ribose 1-phosphate.</text>
</comment>
<dbReference type="NCBIfam" id="NF006696">
    <property type="entry name" value="PRK09243.1-3"/>
    <property type="match status" value="1"/>
</dbReference>
<evidence type="ECO:0000313" key="13">
    <source>
        <dbReference type="Proteomes" id="UP000000393"/>
    </source>
</evidence>
<accession>D8K7I2</accession>
<keyword evidence="12" id="KW-0328">Glycosyltransferase</keyword>
<dbReference type="EC" id="6.3.4.21" evidence="3 9"/>
<dbReference type="GO" id="GO:0004516">
    <property type="term" value="F:nicotinate phosphoribosyltransferase activity"/>
    <property type="evidence" value="ECO:0007669"/>
    <property type="project" value="UniProtKB-UniRule"/>
</dbReference>
<evidence type="ECO:0000259" key="11">
    <source>
        <dbReference type="Pfam" id="PF17767"/>
    </source>
</evidence>
<evidence type="ECO:0000256" key="2">
    <source>
        <dbReference type="ARBA" id="ARBA00010897"/>
    </source>
</evidence>
<comment type="catalytic activity">
    <reaction evidence="8 9">
        <text>5-phospho-alpha-D-ribose 1-diphosphate + nicotinate + ATP + H2O = nicotinate beta-D-ribonucleotide + ADP + phosphate + diphosphate</text>
        <dbReference type="Rhea" id="RHEA:36163"/>
        <dbReference type="ChEBI" id="CHEBI:15377"/>
        <dbReference type="ChEBI" id="CHEBI:30616"/>
        <dbReference type="ChEBI" id="CHEBI:32544"/>
        <dbReference type="ChEBI" id="CHEBI:33019"/>
        <dbReference type="ChEBI" id="CHEBI:43474"/>
        <dbReference type="ChEBI" id="CHEBI:57502"/>
        <dbReference type="ChEBI" id="CHEBI:58017"/>
        <dbReference type="ChEBI" id="CHEBI:456216"/>
        <dbReference type="EC" id="6.3.4.21"/>
    </reaction>
</comment>
<dbReference type="HOGENOM" id="CLU_025154_3_1_6"/>
<evidence type="ECO:0000256" key="1">
    <source>
        <dbReference type="ARBA" id="ARBA00004952"/>
    </source>
</evidence>
<evidence type="ECO:0000259" key="10">
    <source>
        <dbReference type="Pfam" id="PF04095"/>
    </source>
</evidence>
<dbReference type="FunFam" id="3.20.20.70:FF:000076">
    <property type="entry name" value="Nicotinate phosphoribosyltransferase"/>
    <property type="match status" value="1"/>
</dbReference>
<dbReference type="InterPro" id="IPR007229">
    <property type="entry name" value="Nic_PRibTrfase-Fam"/>
</dbReference>
<keyword evidence="7 9" id="KW-0808">Transferase</keyword>
<comment type="similarity">
    <text evidence="2 9">Belongs to the NAPRTase family.</text>
</comment>
<evidence type="ECO:0000256" key="4">
    <source>
        <dbReference type="ARBA" id="ARBA00022553"/>
    </source>
</evidence>
<keyword evidence="4" id="KW-0597">Phosphoprotein</keyword>
<gene>
    <name evidence="12" type="ordered locus">Nwat_2025</name>
</gene>
<comment type="PTM">
    <text evidence="9">Transiently phosphorylated on a His residue during the reaction cycle. Phosphorylation strongly increases the affinity for substrates and increases the rate of nicotinate D-ribonucleotide production. Dephosphorylation regenerates the low-affinity form of the enzyme, leading to product release.</text>
</comment>
<feature type="domain" description="Nicotinate/nicotinamide phosphoribosyltransferase" evidence="10">
    <location>
        <begin position="158"/>
        <end position="334"/>
    </location>
</feature>
<dbReference type="Pfam" id="PF17767">
    <property type="entry name" value="NAPRTase_N"/>
    <property type="match status" value="1"/>
</dbReference>
<organism evidence="12 13">
    <name type="scientific">Nitrosococcus watsoni (strain C-113)</name>
    <dbReference type="NCBI Taxonomy" id="105559"/>
    <lineage>
        <taxon>Bacteria</taxon>
        <taxon>Pseudomonadati</taxon>
        <taxon>Pseudomonadota</taxon>
        <taxon>Gammaproteobacteria</taxon>
        <taxon>Chromatiales</taxon>
        <taxon>Chromatiaceae</taxon>
        <taxon>Nitrosococcus</taxon>
    </lineage>
</organism>
<dbReference type="GO" id="GO:0034355">
    <property type="term" value="P:NAD+ biosynthetic process via the salvage pathway"/>
    <property type="evidence" value="ECO:0007669"/>
    <property type="project" value="TreeGrafter"/>
</dbReference>
<dbReference type="InterPro" id="IPR041525">
    <property type="entry name" value="N/Namide_PRibTrfase"/>
</dbReference>
<dbReference type="CDD" id="cd01570">
    <property type="entry name" value="NAPRTase_A"/>
    <property type="match status" value="1"/>
</dbReference>
<feature type="domain" description="Nicotinate phosphoribosyltransferase N-terminal" evidence="11">
    <location>
        <begin position="15"/>
        <end position="137"/>
    </location>
</feature>
<dbReference type="Gene3D" id="3.20.20.70">
    <property type="entry name" value="Aldolase class I"/>
    <property type="match status" value="1"/>
</dbReference>